<name>R7QTU5_CHOCR</name>
<feature type="compositionally biased region" description="Polar residues" evidence="1">
    <location>
        <begin position="193"/>
        <end position="219"/>
    </location>
</feature>
<reference evidence="3" key="1">
    <citation type="journal article" date="2013" name="Proc. Natl. Acad. Sci. U.S.A.">
        <title>Genome structure and metabolic features in the red seaweed Chondrus crispus shed light on evolution of the Archaeplastida.</title>
        <authorList>
            <person name="Collen J."/>
            <person name="Porcel B."/>
            <person name="Carre W."/>
            <person name="Ball S.G."/>
            <person name="Chaparro C."/>
            <person name="Tonon T."/>
            <person name="Barbeyron T."/>
            <person name="Michel G."/>
            <person name="Noel B."/>
            <person name="Valentin K."/>
            <person name="Elias M."/>
            <person name="Artiguenave F."/>
            <person name="Arun A."/>
            <person name="Aury J.M."/>
            <person name="Barbosa-Neto J.F."/>
            <person name="Bothwell J.H."/>
            <person name="Bouget F.Y."/>
            <person name="Brillet L."/>
            <person name="Cabello-Hurtado F."/>
            <person name="Capella-Gutierrez S."/>
            <person name="Charrier B."/>
            <person name="Cladiere L."/>
            <person name="Cock J.M."/>
            <person name="Coelho S.M."/>
            <person name="Colleoni C."/>
            <person name="Czjzek M."/>
            <person name="Da Silva C."/>
            <person name="Delage L."/>
            <person name="Denoeud F."/>
            <person name="Deschamps P."/>
            <person name="Dittami S.M."/>
            <person name="Gabaldon T."/>
            <person name="Gachon C.M."/>
            <person name="Groisillier A."/>
            <person name="Herve C."/>
            <person name="Jabbari K."/>
            <person name="Katinka M."/>
            <person name="Kloareg B."/>
            <person name="Kowalczyk N."/>
            <person name="Labadie K."/>
            <person name="Leblanc C."/>
            <person name="Lopez P.J."/>
            <person name="McLachlan D.H."/>
            <person name="Meslet-Cladiere L."/>
            <person name="Moustafa A."/>
            <person name="Nehr Z."/>
            <person name="Nyvall Collen P."/>
            <person name="Panaud O."/>
            <person name="Partensky F."/>
            <person name="Poulain J."/>
            <person name="Rensing S.A."/>
            <person name="Rousvoal S."/>
            <person name="Samson G."/>
            <person name="Symeonidi A."/>
            <person name="Weissenbach J."/>
            <person name="Zambounis A."/>
            <person name="Wincker P."/>
            <person name="Boyen C."/>
        </authorList>
    </citation>
    <scope>NUCLEOTIDE SEQUENCE [LARGE SCALE GENOMIC DNA]</scope>
    <source>
        <strain evidence="3">cv. Stackhouse</strain>
    </source>
</reference>
<feature type="compositionally biased region" description="Basic residues" evidence="1">
    <location>
        <begin position="165"/>
        <end position="181"/>
    </location>
</feature>
<feature type="region of interest" description="Disordered" evidence="1">
    <location>
        <begin position="1"/>
        <end position="57"/>
    </location>
</feature>
<dbReference type="STRING" id="2769.R7QTU5"/>
<evidence type="ECO:0000256" key="1">
    <source>
        <dbReference type="SAM" id="MobiDB-lite"/>
    </source>
</evidence>
<dbReference type="KEGG" id="ccp:CHC_T00007431001"/>
<feature type="compositionally biased region" description="Polar residues" evidence="1">
    <location>
        <begin position="1"/>
        <end position="14"/>
    </location>
</feature>
<evidence type="ECO:0000313" key="3">
    <source>
        <dbReference type="Proteomes" id="UP000012073"/>
    </source>
</evidence>
<keyword evidence="3" id="KW-1185">Reference proteome</keyword>
<sequence length="870" mass="95074">MTQADTAQSPVSISEEQDDELEANAPAAKLGCESTVVQRRKPKASEPLCVSTAEDAQETTDILKCIFVKLPLRDPARAARRLSRTAKKDMLEKDGTKAGPKKRPRLRSQPAKKAAKAPPPKGSSISKGKGSHPLVPKKGKASSKGNAGTKVLKPTIAKSVPPRVSRGKPVLRLKLRDRSKKVSMLEDVHTDDPPSSSHGPGIKSSQPKQTLIPAGNTTAGDAPCREPALEVEKEVRRSARVTRDAPTLEQILGSGNTRAPIMPPEDLLSKMRKLKCSLCLSSIEIGDQKKHPFFQIRSLHLCETCQDHISTSSHAFAAISSGALSGEHCGPWKQSSALAFVTEGLVRNLRPSERRKAELTAAHDRIVLQSKESVGKRVEALSVPLEMIAIIQLLLLEIGVAFKAGGMVWPEGTISLPENDDTRSMISNVLPLSLDDIRSGRSAGERAWESVFGENERCASLTSCAIFGKVLDLVGVATEHVGGCGGNTSDGSGKCCVRVDQTSVKAVSSWASKSSTAAQRIFKERPDDVTEEHLGHHEICCVCILPLVPATFPFRYSKCGGCRKTFCSVCLSNVLGSSEYVRALCEDSYSCVGCRWKQKQSFLAKGQWGLKSISSTKKTTTVTEDRRSTLPLLLLSSPIRKKLHQVRNHKKLQFEIRFAQLCDSLNYQGCTSHVRDKGCSPKPICFQCCSLDSDDTGTESTESGISRAPFVTCSGKKCSTVMHRHCVEGYKPSKTRGRSGMVCKQHKCSVCAGRDETRLVRCRTCPVTYCRDHAPPAPDIHIYSDKFIACPTCKPYLHFPRMSTQRPPPLPKRISHANNIAISFALDQRQRQAVADRAVSKLYDGEDKMSATSIERGDVFDLHRTCFRKV</sequence>
<feature type="compositionally biased region" description="Basic and acidic residues" evidence="1">
    <location>
        <begin position="86"/>
        <end position="96"/>
    </location>
</feature>
<protein>
    <submittedName>
        <fullName evidence="2">Uncharacterized protein</fullName>
    </submittedName>
</protein>
<dbReference type="Gramene" id="CDF40795">
    <property type="protein sequence ID" value="CDF40795"/>
    <property type="gene ID" value="CHC_T00007431001"/>
</dbReference>
<dbReference type="AlphaFoldDB" id="R7QTU5"/>
<dbReference type="EMBL" id="HG002251">
    <property type="protein sequence ID" value="CDF40795.1"/>
    <property type="molecule type" value="Genomic_DNA"/>
</dbReference>
<dbReference type="Proteomes" id="UP000012073">
    <property type="component" value="Unassembled WGS sequence"/>
</dbReference>
<feature type="region of interest" description="Disordered" evidence="1">
    <location>
        <begin position="76"/>
        <end position="224"/>
    </location>
</feature>
<dbReference type="GeneID" id="17318807"/>
<proteinExistence type="predicted"/>
<accession>R7QTU5</accession>
<organism evidence="2 3">
    <name type="scientific">Chondrus crispus</name>
    <name type="common">Carrageen Irish moss</name>
    <name type="synonym">Polymorpha crispa</name>
    <dbReference type="NCBI Taxonomy" id="2769"/>
    <lineage>
        <taxon>Eukaryota</taxon>
        <taxon>Rhodophyta</taxon>
        <taxon>Florideophyceae</taxon>
        <taxon>Rhodymeniophycidae</taxon>
        <taxon>Gigartinales</taxon>
        <taxon>Gigartinaceae</taxon>
        <taxon>Chondrus</taxon>
    </lineage>
</organism>
<dbReference type="RefSeq" id="XP_005711089.1">
    <property type="nucleotide sequence ID" value="XM_005711032.1"/>
</dbReference>
<gene>
    <name evidence="2" type="ORF">CHC_T00007431001</name>
</gene>
<evidence type="ECO:0000313" key="2">
    <source>
        <dbReference type="EMBL" id="CDF40795.1"/>
    </source>
</evidence>
<feature type="compositionally biased region" description="Basic and acidic residues" evidence="1">
    <location>
        <begin position="183"/>
        <end position="192"/>
    </location>
</feature>